<dbReference type="AlphaFoldDB" id="A0AAN2TQB5"/>
<evidence type="ECO:0000313" key="2">
    <source>
        <dbReference type="Proteomes" id="UP000182110"/>
    </source>
</evidence>
<name>A0AAN2TQB5_9BACI</name>
<comment type="caution">
    <text evidence="1">The sequence shown here is derived from an EMBL/GenBank/DDBJ whole genome shotgun (WGS) entry which is preliminary data.</text>
</comment>
<organism evidence="1 2">
    <name type="scientific">Peribacillus simplex</name>
    <dbReference type="NCBI Taxonomy" id="1478"/>
    <lineage>
        <taxon>Bacteria</taxon>
        <taxon>Bacillati</taxon>
        <taxon>Bacillota</taxon>
        <taxon>Bacilli</taxon>
        <taxon>Bacillales</taxon>
        <taxon>Bacillaceae</taxon>
        <taxon>Peribacillus</taxon>
    </lineage>
</organism>
<proteinExistence type="predicted"/>
<accession>A0AAN2TQB5</accession>
<dbReference type="EMBL" id="CCXW01000004">
    <property type="protein sequence ID" value="CEG24993.1"/>
    <property type="molecule type" value="Genomic_DNA"/>
</dbReference>
<evidence type="ECO:0000313" key="1">
    <source>
        <dbReference type="EMBL" id="CEG24993.1"/>
    </source>
</evidence>
<dbReference type="Proteomes" id="UP000182110">
    <property type="component" value="Unassembled WGS sequence"/>
</dbReference>
<reference evidence="1 2" key="1">
    <citation type="journal article" date="2014" name="Genome Announc.">
        <title>Genome Sequence of Bacillus simplex Strain P558, Isolated from a Human Fecal Sample.</title>
        <authorList>
            <person name="Croce O."/>
            <person name="Hugon P."/>
            <person name="Lagier J.C."/>
            <person name="Bibi F."/>
            <person name="Robert C."/>
            <person name="Azhar E.I."/>
            <person name="Raoult D."/>
            <person name="Fournier P.E."/>
        </authorList>
    </citation>
    <scope>NUCLEOTIDE SEQUENCE [LARGE SCALE GENOMIC DNA]</scope>
    <source>
        <strain evidence="1 2">P558</strain>
    </source>
</reference>
<protein>
    <submittedName>
        <fullName evidence="1">Uncharacterized protein</fullName>
    </submittedName>
</protein>
<gene>
    <name evidence="1" type="ORF">BN1180_05838</name>
</gene>
<sequence length="146" mass="17401">MKSVPKVREILLDEEIDEQEFVGIINGIYKQDCYIYAVIPEWEEELFNELSNDFIIINKFPFPLTRIFPRTIGFLGYVKDRKKQNIYKFYLRSTTMDLLVFSETDVSQHLNRLNKKNIDIYNIFESNKIPHITIGPDGQWLNIVEY</sequence>
<keyword evidence="2" id="KW-1185">Reference proteome</keyword>